<dbReference type="OMA" id="HAVFYFT"/>
<keyword evidence="3" id="KW-0676">Redox-active center</keyword>
<dbReference type="PROSITE" id="PS00194">
    <property type="entry name" value="THIOREDOXIN_1"/>
    <property type="match status" value="1"/>
</dbReference>
<feature type="domain" description="Thioredoxin" evidence="5">
    <location>
        <begin position="55"/>
        <end position="183"/>
    </location>
</feature>
<organism evidence="6">
    <name type="scientific">Picea sitchensis</name>
    <name type="common">Sitka spruce</name>
    <name type="synonym">Pinus sitchensis</name>
    <dbReference type="NCBI Taxonomy" id="3332"/>
    <lineage>
        <taxon>Eukaryota</taxon>
        <taxon>Viridiplantae</taxon>
        <taxon>Streptophyta</taxon>
        <taxon>Embryophyta</taxon>
        <taxon>Tracheophyta</taxon>
        <taxon>Spermatophyta</taxon>
        <taxon>Pinopsida</taxon>
        <taxon>Pinidae</taxon>
        <taxon>Conifers I</taxon>
        <taxon>Pinales</taxon>
        <taxon>Pinaceae</taxon>
        <taxon>Picea</taxon>
    </lineage>
</organism>
<evidence type="ECO:0000256" key="2">
    <source>
        <dbReference type="ARBA" id="ARBA00023157"/>
    </source>
</evidence>
<proteinExistence type="evidence at transcript level"/>
<dbReference type="Gene3D" id="3.40.30.10">
    <property type="entry name" value="Glutaredoxin"/>
    <property type="match status" value="1"/>
</dbReference>
<keyword evidence="1" id="KW-0249">Electron transport</keyword>
<keyword evidence="2" id="KW-1015">Disulfide bond</keyword>
<dbReference type="AlphaFoldDB" id="A9P227"/>
<dbReference type="InterPro" id="IPR017937">
    <property type="entry name" value="Thioredoxin_CS"/>
</dbReference>
<evidence type="ECO:0000256" key="1">
    <source>
        <dbReference type="ARBA" id="ARBA00022982"/>
    </source>
</evidence>
<evidence type="ECO:0000259" key="5">
    <source>
        <dbReference type="PROSITE" id="PS51352"/>
    </source>
</evidence>
<dbReference type="CDD" id="cd02947">
    <property type="entry name" value="TRX_family"/>
    <property type="match status" value="1"/>
</dbReference>
<protein>
    <recommendedName>
        <fullName evidence="5">Thioredoxin domain-containing protein</fullName>
    </recommendedName>
</protein>
<dbReference type="SUPFAM" id="SSF52833">
    <property type="entry name" value="Thioredoxin-like"/>
    <property type="match status" value="1"/>
</dbReference>
<accession>A9P227</accession>
<evidence type="ECO:0000256" key="4">
    <source>
        <dbReference type="ARBA" id="ARBA00038337"/>
    </source>
</evidence>
<dbReference type="PROSITE" id="PS51352">
    <property type="entry name" value="THIOREDOXIN_2"/>
    <property type="match status" value="1"/>
</dbReference>
<dbReference type="PANTHER" id="PTHR46115">
    <property type="entry name" value="THIOREDOXIN-LIKE PROTEIN 1"/>
    <property type="match status" value="1"/>
</dbReference>
<dbReference type="PRINTS" id="PR00421">
    <property type="entry name" value="THIOREDOXIN"/>
</dbReference>
<dbReference type="InterPro" id="IPR036249">
    <property type="entry name" value="Thioredoxin-like_sf"/>
</dbReference>
<name>A9P227_PICSI</name>
<sequence length="183" mass="19395">MGSRVLQAIARGCSLKTPNPIRSLYSCSGAKIHSFPNSSSALHCPPASQIWQHKPWSPSSTSTRSLSASSGSSKVLLVNSDAEFSNALSKAQDNQGLAIAYFTATWCGPCRAIAPVVENLSTSYSNVTILKLDIDLDTLSNSLQTSGVTSVPTFHFYKNGAKVADLIGADPHRLKEIVGNLAT</sequence>
<evidence type="ECO:0000256" key="3">
    <source>
        <dbReference type="ARBA" id="ARBA00023284"/>
    </source>
</evidence>
<comment type="similarity">
    <text evidence="4">Belongs to the thioredoxin family. Plant F-type subfamily.</text>
</comment>
<dbReference type="EMBL" id="EF087703">
    <property type="protein sequence ID" value="ABK26938.1"/>
    <property type="molecule type" value="mRNA"/>
</dbReference>
<dbReference type="FunFam" id="3.40.30.10:FF:000245">
    <property type="entry name" value="Thioredoxin"/>
    <property type="match status" value="1"/>
</dbReference>
<reference evidence="6" key="1">
    <citation type="journal article" date="2008" name="BMC Genomics">
        <title>A conifer genomics resource of 200,000 spruce (Picea spp.) ESTs and 6,464 high-quality, sequence-finished full-length cDNAs for Sitka spruce (Picea sitchensis).</title>
        <authorList>
            <person name="Ralph S.G."/>
            <person name="Chun H.J."/>
            <person name="Kolosova N."/>
            <person name="Cooper D."/>
            <person name="Oddy C."/>
            <person name="Ritland C.E."/>
            <person name="Kirkpatrick R."/>
            <person name="Moore R."/>
            <person name="Barber S."/>
            <person name="Holt R.A."/>
            <person name="Jones S.J."/>
            <person name="Marra M.A."/>
            <person name="Douglas C.J."/>
            <person name="Ritland K."/>
            <person name="Bohlmann J."/>
        </authorList>
    </citation>
    <scope>NUCLEOTIDE SEQUENCE</scope>
    <source>
        <tissue evidence="6">Green portion of the leader tissue</tissue>
    </source>
</reference>
<dbReference type="Pfam" id="PF00085">
    <property type="entry name" value="Thioredoxin"/>
    <property type="match status" value="1"/>
</dbReference>
<evidence type="ECO:0000313" key="6">
    <source>
        <dbReference type="EMBL" id="ABK26938.1"/>
    </source>
</evidence>
<keyword evidence="1" id="KW-0813">Transport</keyword>
<dbReference type="InterPro" id="IPR013766">
    <property type="entry name" value="Thioredoxin_domain"/>
</dbReference>